<dbReference type="PANTHER" id="PTHR43434:SF13">
    <property type="entry name" value="PHOSPHOGLYCOLATE PHOSPHATASE"/>
    <property type="match status" value="1"/>
</dbReference>
<proteinExistence type="predicted"/>
<dbReference type="NCBIfam" id="TIGR01549">
    <property type="entry name" value="HAD-SF-IA-v1"/>
    <property type="match status" value="1"/>
</dbReference>
<organism evidence="3 4">
    <name type="scientific">Bacillus salitolerans</name>
    <dbReference type="NCBI Taxonomy" id="1437434"/>
    <lineage>
        <taxon>Bacteria</taxon>
        <taxon>Bacillati</taxon>
        <taxon>Bacillota</taxon>
        <taxon>Bacilli</taxon>
        <taxon>Bacillales</taxon>
        <taxon>Bacillaceae</taxon>
        <taxon>Bacillus</taxon>
    </lineage>
</organism>
<dbReference type="InterPro" id="IPR023214">
    <property type="entry name" value="HAD_sf"/>
</dbReference>
<dbReference type="InterPro" id="IPR006439">
    <property type="entry name" value="HAD-SF_hydro_IA"/>
</dbReference>
<dbReference type="Pfam" id="PF13419">
    <property type="entry name" value="HAD_2"/>
    <property type="match status" value="1"/>
</dbReference>
<dbReference type="Gene3D" id="3.40.50.1000">
    <property type="entry name" value="HAD superfamily/HAD-like"/>
    <property type="match status" value="1"/>
</dbReference>
<dbReference type="InterPro" id="IPR050155">
    <property type="entry name" value="HAD-like_hydrolase_sf"/>
</dbReference>
<reference evidence="4" key="1">
    <citation type="journal article" date="2019" name="Int. J. Syst. Evol. Microbiol.">
        <title>The Global Catalogue of Microorganisms (GCM) 10K type strain sequencing project: providing services to taxonomists for standard genome sequencing and annotation.</title>
        <authorList>
            <consortium name="The Broad Institute Genomics Platform"/>
            <consortium name="The Broad Institute Genome Sequencing Center for Infectious Disease"/>
            <person name="Wu L."/>
            <person name="Ma J."/>
        </authorList>
    </citation>
    <scope>NUCLEOTIDE SEQUENCE [LARGE SCALE GENOMIC DNA]</scope>
    <source>
        <strain evidence="4">CCUG 49339</strain>
    </source>
</reference>
<dbReference type="EMBL" id="JBHUEM010000052">
    <property type="protein sequence ID" value="MFD1739037.1"/>
    <property type="molecule type" value="Genomic_DNA"/>
</dbReference>
<dbReference type="RefSeq" id="WP_377930261.1">
    <property type="nucleotide sequence ID" value="NZ_JBHUEM010000052.1"/>
</dbReference>
<protein>
    <submittedName>
        <fullName evidence="3">HAD-IA family hydrolase</fullName>
    </submittedName>
</protein>
<keyword evidence="4" id="KW-1185">Reference proteome</keyword>
<dbReference type="InterPro" id="IPR041492">
    <property type="entry name" value="HAD_2"/>
</dbReference>
<dbReference type="Proteomes" id="UP001597214">
    <property type="component" value="Unassembled WGS sequence"/>
</dbReference>
<gene>
    <name evidence="3" type="ORF">ACFSCX_21240</name>
</gene>
<dbReference type="SUPFAM" id="SSF56784">
    <property type="entry name" value="HAD-like"/>
    <property type="match status" value="1"/>
</dbReference>
<comment type="caution">
    <text evidence="3">The sequence shown here is derived from an EMBL/GenBank/DDBJ whole genome shotgun (WGS) entry which is preliminary data.</text>
</comment>
<sequence>MFIKVFNILAKKYHFSEIQSKDLNKLKKMTINERCHFLKLSRYKIPLITPELYKLYRQSMSEIKVYENIREMLHQLKNRGYQTAIISSNSEKNILEFLKRNEIDGFTDVFCSSRIFGKDRMLKRFLKRKRLDPSDIIYVGDEHRDIIASKNSGVKSIWVGWGYDSIDAIESVVPDFIVQSPLEILEVI</sequence>
<keyword evidence="1 3" id="KW-0378">Hydrolase</keyword>
<accession>A0ABW4LV64</accession>
<evidence type="ECO:0000256" key="1">
    <source>
        <dbReference type="ARBA" id="ARBA00022801"/>
    </source>
</evidence>
<keyword evidence="2" id="KW-0460">Magnesium</keyword>
<evidence type="ECO:0000313" key="4">
    <source>
        <dbReference type="Proteomes" id="UP001597214"/>
    </source>
</evidence>
<dbReference type="PANTHER" id="PTHR43434">
    <property type="entry name" value="PHOSPHOGLYCOLATE PHOSPHATASE"/>
    <property type="match status" value="1"/>
</dbReference>
<name>A0ABW4LV64_9BACI</name>
<evidence type="ECO:0000256" key="2">
    <source>
        <dbReference type="ARBA" id="ARBA00022842"/>
    </source>
</evidence>
<dbReference type="InterPro" id="IPR036412">
    <property type="entry name" value="HAD-like_sf"/>
</dbReference>
<dbReference type="GO" id="GO:0016787">
    <property type="term" value="F:hydrolase activity"/>
    <property type="evidence" value="ECO:0007669"/>
    <property type="project" value="UniProtKB-KW"/>
</dbReference>
<evidence type="ECO:0000313" key="3">
    <source>
        <dbReference type="EMBL" id="MFD1739037.1"/>
    </source>
</evidence>